<dbReference type="GO" id="GO:0000981">
    <property type="term" value="F:DNA-binding transcription factor activity, RNA polymerase II-specific"/>
    <property type="evidence" value="ECO:0007669"/>
    <property type="project" value="InterPro"/>
</dbReference>
<feature type="compositionally biased region" description="Low complexity" evidence="2">
    <location>
        <begin position="12"/>
        <end position="26"/>
    </location>
</feature>
<dbReference type="InterPro" id="IPR001138">
    <property type="entry name" value="Zn2Cys6_DnaBD"/>
</dbReference>
<keyword evidence="4" id="KW-1185">Reference proteome</keyword>
<feature type="region of interest" description="Disordered" evidence="2">
    <location>
        <begin position="1"/>
        <end position="48"/>
    </location>
</feature>
<comment type="caution">
    <text evidence="3">The sequence shown here is derived from an EMBL/GenBank/DDBJ whole genome shotgun (WGS) entry which is preliminary data.</text>
</comment>
<evidence type="ECO:0000256" key="2">
    <source>
        <dbReference type="SAM" id="MobiDB-lite"/>
    </source>
</evidence>
<evidence type="ECO:0000313" key="4">
    <source>
        <dbReference type="Proteomes" id="UP001270362"/>
    </source>
</evidence>
<keyword evidence="1" id="KW-0539">Nucleus</keyword>
<dbReference type="InterPro" id="IPR052973">
    <property type="entry name" value="Fungal_sec-metab_reg_TF"/>
</dbReference>
<evidence type="ECO:0008006" key="5">
    <source>
        <dbReference type="Google" id="ProtNLM"/>
    </source>
</evidence>
<evidence type="ECO:0000313" key="3">
    <source>
        <dbReference type="EMBL" id="KAK3695112.1"/>
    </source>
</evidence>
<reference evidence="3" key="1">
    <citation type="journal article" date="2023" name="Mol. Phylogenet. Evol.">
        <title>Genome-scale phylogeny and comparative genomics of the fungal order Sordariales.</title>
        <authorList>
            <person name="Hensen N."/>
            <person name="Bonometti L."/>
            <person name="Westerberg I."/>
            <person name="Brannstrom I.O."/>
            <person name="Guillou S."/>
            <person name="Cros-Aarteil S."/>
            <person name="Calhoun S."/>
            <person name="Haridas S."/>
            <person name="Kuo A."/>
            <person name="Mondo S."/>
            <person name="Pangilinan J."/>
            <person name="Riley R."/>
            <person name="LaButti K."/>
            <person name="Andreopoulos B."/>
            <person name="Lipzen A."/>
            <person name="Chen C."/>
            <person name="Yan M."/>
            <person name="Daum C."/>
            <person name="Ng V."/>
            <person name="Clum A."/>
            <person name="Steindorff A."/>
            <person name="Ohm R.A."/>
            <person name="Martin F."/>
            <person name="Silar P."/>
            <person name="Natvig D.O."/>
            <person name="Lalanne C."/>
            <person name="Gautier V."/>
            <person name="Ament-Velasquez S.L."/>
            <person name="Kruys A."/>
            <person name="Hutchinson M.I."/>
            <person name="Powell A.J."/>
            <person name="Barry K."/>
            <person name="Miller A.N."/>
            <person name="Grigoriev I.V."/>
            <person name="Debuchy R."/>
            <person name="Gladieux P."/>
            <person name="Hiltunen Thoren M."/>
            <person name="Johannesson H."/>
        </authorList>
    </citation>
    <scope>NUCLEOTIDE SEQUENCE</scope>
    <source>
        <strain evidence="3">CBS 314.62</strain>
    </source>
</reference>
<proteinExistence type="predicted"/>
<evidence type="ECO:0000256" key="1">
    <source>
        <dbReference type="ARBA" id="ARBA00023242"/>
    </source>
</evidence>
<dbReference type="Proteomes" id="UP001270362">
    <property type="component" value="Unassembled WGS sequence"/>
</dbReference>
<dbReference type="AlphaFoldDB" id="A0AAE1CHW2"/>
<dbReference type="PANTHER" id="PTHR35392:SF4">
    <property type="entry name" value="ZN(II)2CYS6 TRANSCRIPTION FACTOR (EUROFUNG)"/>
    <property type="match status" value="1"/>
</dbReference>
<organism evidence="3 4">
    <name type="scientific">Podospora appendiculata</name>
    <dbReference type="NCBI Taxonomy" id="314037"/>
    <lineage>
        <taxon>Eukaryota</taxon>
        <taxon>Fungi</taxon>
        <taxon>Dikarya</taxon>
        <taxon>Ascomycota</taxon>
        <taxon>Pezizomycotina</taxon>
        <taxon>Sordariomycetes</taxon>
        <taxon>Sordariomycetidae</taxon>
        <taxon>Sordariales</taxon>
        <taxon>Podosporaceae</taxon>
        <taxon>Podospora</taxon>
    </lineage>
</organism>
<protein>
    <recommendedName>
        <fullName evidence="5">Zn(2)-C6 fungal-type domain-containing protein</fullName>
    </recommendedName>
</protein>
<gene>
    <name evidence="3" type="ORF">B0T22DRAFT_454394</name>
</gene>
<dbReference type="EMBL" id="JAULSO010000001">
    <property type="protein sequence ID" value="KAK3695112.1"/>
    <property type="molecule type" value="Genomic_DNA"/>
</dbReference>
<name>A0AAE1CHW2_9PEZI</name>
<dbReference type="PANTHER" id="PTHR35392">
    <property type="entry name" value="ZN(II)2CYS6 TRANSCRIPTION FACTOR (EUROFUNG)-RELATED-RELATED"/>
    <property type="match status" value="1"/>
</dbReference>
<accession>A0AAE1CHW2</accession>
<dbReference type="CDD" id="cd00067">
    <property type="entry name" value="GAL4"/>
    <property type="match status" value="1"/>
</dbReference>
<sequence>MKLPRDPTIHLTTTTTTTTTTSSSSSPRNRATSHFGNTRPRHLTKPEETKEVRKRGACHRCRIARRKCDAFDVCAQCKKLCEKQGSPYDNETCIRKTLSETLGAVAVRWNSNDPNFSMPSRQQFDGGEHLELYISFSNSPGSPRLKINAKSFTMPNNMFQKNRYYGIEPSSGPEDKSIYQWAEDQILFEERIDFETRMEKLLRSYVRSNGLEKAITSEQRCLKIVQTQKTLMLNLLKMRCMWKVKSCKEFFVARPGEKAVALPQNLTSIQDHLRLFAEQAMSTLERDVLKDIDTYLFVTDIRKEEQVLSAAVNIAMWISLWQIILLYRRSLLWALYQQGTKSAPVTIVDSASFKRHSFRDMTLQLFNGVVVIYAELFRTSRALDSISKVTADVFGNDVDLHLTFQDAWRGRQQFCELSIPRSWCWCRCRCWCEASCADGSLQTKK</sequence>
<reference evidence="3" key="2">
    <citation type="submission" date="2023-06" db="EMBL/GenBank/DDBJ databases">
        <authorList>
            <consortium name="Lawrence Berkeley National Laboratory"/>
            <person name="Haridas S."/>
            <person name="Hensen N."/>
            <person name="Bonometti L."/>
            <person name="Westerberg I."/>
            <person name="Brannstrom I.O."/>
            <person name="Guillou S."/>
            <person name="Cros-Aarteil S."/>
            <person name="Calhoun S."/>
            <person name="Kuo A."/>
            <person name="Mondo S."/>
            <person name="Pangilinan J."/>
            <person name="Riley R."/>
            <person name="Labutti K."/>
            <person name="Andreopoulos B."/>
            <person name="Lipzen A."/>
            <person name="Chen C."/>
            <person name="Yanf M."/>
            <person name="Daum C."/>
            <person name="Ng V."/>
            <person name="Clum A."/>
            <person name="Steindorff A."/>
            <person name="Ohm R."/>
            <person name="Martin F."/>
            <person name="Silar P."/>
            <person name="Natvig D."/>
            <person name="Lalanne C."/>
            <person name="Gautier V."/>
            <person name="Ament-Velasquez S.L."/>
            <person name="Kruys A."/>
            <person name="Hutchinson M.I."/>
            <person name="Powell A.J."/>
            <person name="Barry K."/>
            <person name="Miller A.N."/>
            <person name="Grigoriev I.V."/>
            <person name="Debuchy R."/>
            <person name="Gladieux P."/>
            <person name="Thoren M.H."/>
            <person name="Johannesson H."/>
        </authorList>
    </citation>
    <scope>NUCLEOTIDE SEQUENCE</scope>
    <source>
        <strain evidence="3">CBS 314.62</strain>
    </source>
</reference>
<dbReference type="GO" id="GO:0008270">
    <property type="term" value="F:zinc ion binding"/>
    <property type="evidence" value="ECO:0007669"/>
    <property type="project" value="InterPro"/>
</dbReference>
<feature type="compositionally biased region" description="Polar residues" evidence="2">
    <location>
        <begin position="27"/>
        <end position="36"/>
    </location>
</feature>